<dbReference type="Proteomes" id="UP000682733">
    <property type="component" value="Unassembled WGS sequence"/>
</dbReference>
<keyword evidence="1" id="KW-0472">Membrane</keyword>
<evidence type="ECO:0000313" key="3">
    <source>
        <dbReference type="EMBL" id="CAF3782835.1"/>
    </source>
</evidence>
<keyword evidence="1" id="KW-0812">Transmembrane</keyword>
<gene>
    <name evidence="2" type="ORF">OVA965_LOCUS15173</name>
    <name evidence="3" type="ORF">TMI583_LOCUS15186</name>
</gene>
<reference evidence="2" key="1">
    <citation type="submission" date="2021-02" db="EMBL/GenBank/DDBJ databases">
        <authorList>
            <person name="Nowell W R."/>
        </authorList>
    </citation>
    <scope>NUCLEOTIDE SEQUENCE</scope>
</reference>
<evidence type="ECO:0000313" key="2">
    <source>
        <dbReference type="EMBL" id="CAF1013750.1"/>
    </source>
</evidence>
<keyword evidence="1" id="KW-1133">Transmembrane helix</keyword>
<evidence type="ECO:0000256" key="1">
    <source>
        <dbReference type="SAM" id="Phobius"/>
    </source>
</evidence>
<dbReference type="Proteomes" id="UP000677228">
    <property type="component" value="Unassembled WGS sequence"/>
</dbReference>
<protein>
    <submittedName>
        <fullName evidence="2">Uncharacterized protein</fullName>
    </submittedName>
</protein>
<comment type="caution">
    <text evidence="2">The sequence shown here is derived from an EMBL/GenBank/DDBJ whole genome shotgun (WGS) entry which is preliminary data.</text>
</comment>
<sequence length="243" mass="28252">MSSSKRRPSPSDSHDDQSVYLPSYNINAGITTPREDHVSILVNEYDQKSISYSHTSLIRNNEEDYRHAHKSKWLDVHNNLQHIICLNAVSNQVPTQKIFDFFLALKIKKELKRAQDEIKITGDNFVAIRRFSLSTRKHKMISYDTTYVKPNDAVICDQWSDEPLSIQSILYYFNQKDITYGSIYWIFLNNIIQVTEVNRKRLTRRAQLQCMASVLVSIAFSTLGLMFFIMTVSVISTLSKFQR</sequence>
<name>A0A8S2DVJ6_9BILA</name>
<dbReference type="EMBL" id="CAJNOK010006766">
    <property type="protein sequence ID" value="CAF1013750.1"/>
    <property type="molecule type" value="Genomic_DNA"/>
</dbReference>
<feature type="transmembrane region" description="Helical" evidence="1">
    <location>
        <begin position="210"/>
        <end position="235"/>
    </location>
</feature>
<proteinExistence type="predicted"/>
<accession>A0A8S2DVJ6</accession>
<dbReference type="EMBL" id="CAJOBA010006777">
    <property type="protein sequence ID" value="CAF3782835.1"/>
    <property type="molecule type" value="Genomic_DNA"/>
</dbReference>
<dbReference type="AlphaFoldDB" id="A0A8S2DVJ6"/>
<organism evidence="2 4">
    <name type="scientific">Didymodactylos carnosus</name>
    <dbReference type="NCBI Taxonomy" id="1234261"/>
    <lineage>
        <taxon>Eukaryota</taxon>
        <taxon>Metazoa</taxon>
        <taxon>Spiralia</taxon>
        <taxon>Gnathifera</taxon>
        <taxon>Rotifera</taxon>
        <taxon>Eurotatoria</taxon>
        <taxon>Bdelloidea</taxon>
        <taxon>Philodinida</taxon>
        <taxon>Philodinidae</taxon>
        <taxon>Didymodactylos</taxon>
    </lineage>
</organism>
<evidence type="ECO:0000313" key="4">
    <source>
        <dbReference type="Proteomes" id="UP000677228"/>
    </source>
</evidence>